<evidence type="ECO:0000256" key="4">
    <source>
        <dbReference type="ARBA" id="ARBA00022692"/>
    </source>
</evidence>
<feature type="domain" description="Glycine transporter" evidence="8">
    <location>
        <begin position="6"/>
        <end position="80"/>
    </location>
</feature>
<comment type="subcellular location">
    <subcellularLocation>
        <location evidence="1">Cell membrane</location>
        <topology evidence="1">Multi-pass membrane protein</topology>
    </subcellularLocation>
</comment>
<dbReference type="AlphaFoldDB" id="A0A917J072"/>
<feature type="transmembrane region" description="Helical" evidence="7">
    <location>
        <begin position="149"/>
        <end position="169"/>
    </location>
</feature>
<evidence type="ECO:0000259" key="8">
    <source>
        <dbReference type="Pfam" id="PF03458"/>
    </source>
</evidence>
<dbReference type="InterPro" id="IPR005115">
    <property type="entry name" value="Gly_transporter"/>
</dbReference>
<sequence length="207" mass="22219">MSYTYIIEVVGTIAFAVSGAVSAINRRYDLLGVLMMAFVTAIGGGTLRDVLIGNTPVTWLRDMNTPAIILATGFATILFRRHIKNFQNTLLIFDALGLGFFTIIGIQKGLAIQLHPAIGVALGTITGCFGGVLRDVLLNTPPALFHKEVYATACIVGGSFYCIALRFLPAQMAESLSIVLILTIRILAVKLHWKLPSIGPDITEDGA</sequence>
<gene>
    <name evidence="9" type="ORF">GCM10011379_34750</name>
</gene>
<feature type="transmembrane region" description="Helical" evidence="7">
    <location>
        <begin position="117"/>
        <end position="137"/>
    </location>
</feature>
<dbReference type="PANTHER" id="PTHR30506:SF3">
    <property type="entry name" value="UPF0126 INNER MEMBRANE PROTEIN YADS-RELATED"/>
    <property type="match status" value="1"/>
</dbReference>
<keyword evidence="10" id="KW-1185">Reference proteome</keyword>
<evidence type="ECO:0000256" key="5">
    <source>
        <dbReference type="ARBA" id="ARBA00022989"/>
    </source>
</evidence>
<proteinExistence type="inferred from homology"/>
<feature type="transmembrane region" description="Helical" evidence="7">
    <location>
        <begin position="31"/>
        <end position="51"/>
    </location>
</feature>
<organism evidence="9 10">
    <name type="scientific">Filimonas zeae</name>
    <dbReference type="NCBI Taxonomy" id="1737353"/>
    <lineage>
        <taxon>Bacteria</taxon>
        <taxon>Pseudomonadati</taxon>
        <taxon>Bacteroidota</taxon>
        <taxon>Chitinophagia</taxon>
        <taxon>Chitinophagales</taxon>
        <taxon>Chitinophagaceae</taxon>
        <taxon>Filimonas</taxon>
    </lineage>
</organism>
<keyword evidence="3" id="KW-1003">Cell membrane</keyword>
<evidence type="ECO:0000313" key="9">
    <source>
        <dbReference type="EMBL" id="GGH73342.1"/>
    </source>
</evidence>
<protein>
    <submittedName>
        <fullName evidence="9">Membrane protein</fullName>
    </submittedName>
</protein>
<keyword evidence="4 7" id="KW-0812">Transmembrane</keyword>
<feature type="transmembrane region" description="Helical" evidence="7">
    <location>
        <begin position="6"/>
        <end position="24"/>
    </location>
</feature>
<reference evidence="9" key="2">
    <citation type="submission" date="2020-09" db="EMBL/GenBank/DDBJ databases">
        <authorList>
            <person name="Sun Q."/>
            <person name="Zhou Y."/>
        </authorList>
    </citation>
    <scope>NUCLEOTIDE SEQUENCE</scope>
    <source>
        <strain evidence="9">CGMCC 1.15290</strain>
    </source>
</reference>
<evidence type="ECO:0000313" key="10">
    <source>
        <dbReference type="Proteomes" id="UP000627292"/>
    </source>
</evidence>
<keyword evidence="5 7" id="KW-1133">Transmembrane helix</keyword>
<reference evidence="9" key="1">
    <citation type="journal article" date="2014" name="Int. J. Syst. Evol. Microbiol.">
        <title>Complete genome sequence of Corynebacterium casei LMG S-19264T (=DSM 44701T), isolated from a smear-ripened cheese.</title>
        <authorList>
            <consortium name="US DOE Joint Genome Institute (JGI-PGF)"/>
            <person name="Walter F."/>
            <person name="Albersmeier A."/>
            <person name="Kalinowski J."/>
            <person name="Ruckert C."/>
        </authorList>
    </citation>
    <scope>NUCLEOTIDE SEQUENCE</scope>
    <source>
        <strain evidence="9">CGMCC 1.15290</strain>
    </source>
</reference>
<accession>A0A917J072</accession>
<comment type="similarity">
    <text evidence="2">Belongs to the UPF0126 family.</text>
</comment>
<dbReference type="RefSeq" id="WP_188954550.1">
    <property type="nucleotide sequence ID" value="NZ_BMIB01000003.1"/>
</dbReference>
<dbReference type="Proteomes" id="UP000627292">
    <property type="component" value="Unassembled WGS sequence"/>
</dbReference>
<dbReference type="EMBL" id="BMIB01000003">
    <property type="protein sequence ID" value="GGH73342.1"/>
    <property type="molecule type" value="Genomic_DNA"/>
</dbReference>
<dbReference type="PANTHER" id="PTHR30506">
    <property type="entry name" value="INNER MEMBRANE PROTEIN"/>
    <property type="match status" value="1"/>
</dbReference>
<evidence type="ECO:0000256" key="3">
    <source>
        <dbReference type="ARBA" id="ARBA00022475"/>
    </source>
</evidence>
<evidence type="ECO:0000256" key="7">
    <source>
        <dbReference type="SAM" id="Phobius"/>
    </source>
</evidence>
<comment type="caution">
    <text evidence="9">The sequence shown here is derived from an EMBL/GenBank/DDBJ whole genome shotgun (WGS) entry which is preliminary data.</text>
</comment>
<keyword evidence="6 7" id="KW-0472">Membrane</keyword>
<evidence type="ECO:0000256" key="2">
    <source>
        <dbReference type="ARBA" id="ARBA00008193"/>
    </source>
</evidence>
<feature type="domain" description="Glycine transporter" evidence="8">
    <location>
        <begin position="92"/>
        <end position="164"/>
    </location>
</feature>
<evidence type="ECO:0000256" key="1">
    <source>
        <dbReference type="ARBA" id="ARBA00004651"/>
    </source>
</evidence>
<name>A0A917J072_9BACT</name>
<dbReference type="Pfam" id="PF03458">
    <property type="entry name" value="Gly_transporter"/>
    <property type="match status" value="2"/>
</dbReference>
<feature type="transmembrane region" description="Helical" evidence="7">
    <location>
        <begin position="63"/>
        <end position="79"/>
    </location>
</feature>
<dbReference type="GO" id="GO:0005886">
    <property type="term" value="C:plasma membrane"/>
    <property type="evidence" value="ECO:0007669"/>
    <property type="project" value="UniProtKB-SubCell"/>
</dbReference>
<evidence type="ECO:0000256" key="6">
    <source>
        <dbReference type="ARBA" id="ARBA00023136"/>
    </source>
</evidence>